<proteinExistence type="predicted"/>
<dbReference type="SUPFAM" id="SSF56672">
    <property type="entry name" value="DNA/RNA polymerases"/>
    <property type="match status" value="1"/>
</dbReference>
<dbReference type="PANTHER" id="PTHR11439:SF467">
    <property type="entry name" value="INTEGRASE CATALYTIC DOMAIN-CONTAINING PROTEIN"/>
    <property type="match status" value="1"/>
</dbReference>
<name>A0A438FUE9_VITVI</name>
<reference evidence="1 2" key="1">
    <citation type="journal article" date="2018" name="PLoS Genet.">
        <title>Population sequencing reveals clonal diversity and ancestral inbreeding in the grapevine cultivar Chardonnay.</title>
        <authorList>
            <person name="Roach M.J."/>
            <person name="Johnson D.L."/>
            <person name="Bohlmann J."/>
            <person name="van Vuuren H.J."/>
            <person name="Jones S.J."/>
            <person name="Pretorius I.S."/>
            <person name="Schmidt S.A."/>
            <person name="Borneman A.R."/>
        </authorList>
    </citation>
    <scope>NUCLEOTIDE SEQUENCE [LARGE SCALE GENOMIC DNA]</scope>
    <source>
        <strain evidence="2">cv. Chardonnay</strain>
        <tissue evidence="1">Leaf</tissue>
    </source>
</reference>
<dbReference type="PANTHER" id="PTHR11439">
    <property type="entry name" value="GAG-POL-RELATED RETROTRANSPOSON"/>
    <property type="match status" value="1"/>
</dbReference>
<gene>
    <name evidence="1" type="primary">POLX_3878</name>
    <name evidence="1" type="ORF">CK203_057411</name>
</gene>
<dbReference type="AlphaFoldDB" id="A0A438FUE9"/>
<evidence type="ECO:0000313" key="2">
    <source>
        <dbReference type="Proteomes" id="UP000288805"/>
    </source>
</evidence>
<protein>
    <submittedName>
        <fullName evidence="1">Retrovirus-related Pol polyprotein from transposon TNT 1-94</fullName>
    </submittedName>
</protein>
<dbReference type="EMBL" id="QGNW01000736">
    <property type="protein sequence ID" value="RVW63579.1"/>
    <property type="molecule type" value="Genomic_DNA"/>
</dbReference>
<accession>A0A438FUE9</accession>
<organism evidence="1 2">
    <name type="scientific">Vitis vinifera</name>
    <name type="common">Grape</name>
    <dbReference type="NCBI Taxonomy" id="29760"/>
    <lineage>
        <taxon>Eukaryota</taxon>
        <taxon>Viridiplantae</taxon>
        <taxon>Streptophyta</taxon>
        <taxon>Embryophyta</taxon>
        <taxon>Tracheophyta</taxon>
        <taxon>Spermatophyta</taxon>
        <taxon>Magnoliopsida</taxon>
        <taxon>eudicotyledons</taxon>
        <taxon>Gunneridae</taxon>
        <taxon>Pentapetalae</taxon>
        <taxon>rosids</taxon>
        <taxon>Vitales</taxon>
        <taxon>Vitaceae</taxon>
        <taxon>Viteae</taxon>
        <taxon>Vitis</taxon>
    </lineage>
</organism>
<comment type="caution">
    <text evidence="1">The sequence shown here is derived from an EMBL/GenBank/DDBJ whole genome shotgun (WGS) entry which is preliminary data.</text>
</comment>
<dbReference type="CDD" id="cd09272">
    <property type="entry name" value="RNase_HI_RT_Ty1"/>
    <property type="match status" value="1"/>
</dbReference>
<evidence type="ECO:0000313" key="1">
    <source>
        <dbReference type="EMBL" id="RVW63579.1"/>
    </source>
</evidence>
<dbReference type="InterPro" id="IPR043502">
    <property type="entry name" value="DNA/RNA_pol_sf"/>
</dbReference>
<dbReference type="Proteomes" id="UP000288805">
    <property type="component" value="Unassembled WGS sequence"/>
</dbReference>
<sequence length="276" mass="31374">MDVKTPFLHEDLEETIYMKQPKGFVQEVRIRVNDAGFVYLLLYVDDMLIASKDKQEISKLKRSLRAAQAPSDEEEKLYMEEIPYANVVGCIMYAMVCTRPDIAYAVSVVSQFMANLGKAHWHALKWLLRHLRGSIDTRKSLSGYIFTVFGGSISRKASLQKVVSLSTTEAEFIVATEAVKEALWLQGFVSELGYKQKTVTVYCDNQSVIYLVRNPMFHERSKHVDIKLHFIREVVSSGAVKVDKIATKENPVDALTKSLPIAKFELCLNLVNIFRN</sequence>